<dbReference type="InterPro" id="IPR036291">
    <property type="entry name" value="NAD(P)-bd_dom_sf"/>
</dbReference>
<dbReference type="PANTHER" id="PTHR42879">
    <property type="entry name" value="3-OXOACYL-(ACYL-CARRIER-PROTEIN) REDUCTASE"/>
    <property type="match status" value="1"/>
</dbReference>
<accession>A0A932I1G4</accession>
<dbReference type="EMBL" id="JACPUR010000041">
    <property type="protein sequence ID" value="MBI3129615.1"/>
    <property type="molecule type" value="Genomic_DNA"/>
</dbReference>
<comment type="caution">
    <text evidence="2">The sequence shown here is derived from an EMBL/GenBank/DDBJ whole genome shotgun (WGS) entry which is preliminary data.</text>
</comment>
<dbReference type="Proteomes" id="UP000782312">
    <property type="component" value="Unassembled WGS sequence"/>
</dbReference>
<dbReference type="PRINTS" id="PR00080">
    <property type="entry name" value="SDRFAMILY"/>
</dbReference>
<comment type="similarity">
    <text evidence="1">Belongs to the short-chain dehydrogenases/reductases (SDR) family.</text>
</comment>
<dbReference type="AlphaFoldDB" id="A0A932I1G4"/>
<sequence length="264" mass="28654">MDLGIRGRTALVTGGSRGIGRMTALRFMEEGARVAICGRTKETIEEAREDLAKRTGGEVLAVQADTSRPEDIPRLVRGVVERFGGLDILVNNAGTMSSGRFNALTDEALQLQLDTKLFGFLRLIREAVPHMRAKGWGRIVNIIGGAGKEPDPYMFGSGMTNSALLNLTKSLSAEFGEEGIHVNAVCPGWVDTALWRRNARGLAAELGAQSEDEARRLAARRNALNRFGRPEELADAIVFLCSERASYITGVSLNLDGGRLKALW</sequence>
<dbReference type="FunFam" id="3.40.50.720:FF:000084">
    <property type="entry name" value="Short-chain dehydrogenase reductase"/>
    <property type="match status" value="1"/>
</dbReference>
<dbReference type="InterPro" id="IPR002347">
    <property type="entry name" value="SDR_fam"/>
</dbReference>
<dbReference type="InterPro" id="IPR050259">
    <property type="entry name" value="SDR"/>
</dbReference>
<gene>
    <name evidence="2" type="ORF">HYZ11_18555</name>
</gene>
<evidence type="ECO:0000256" key="1">
    <source>
        <dbReference type="ARBA" id="ARBA00006484"/>
    </source>
</evidence>
<proteinExistence type="inferred from homology"/>
<dbReference type="SUPFAM" id="SSF51735">
    <property type="entry name" value="NAD(P)-binding Rossmann-fold domains"/>
    <property type="match status" value="1"/>
</dbReference>
<dbReference type="PANTHER" id="PTHR42879:SF6">
    <property type="entry name" value="NADPH-DEPENDENT REDUCTASE BACG"/>
    <property type="match status" value="1"/>
</dbReference>
<evidence type="ECO:0000313" key="2">
    <source>
        <dbReference type="EMBL" id="MBI3129615.1"/>
    </source>
</evidence>
<evidence type="ECO:0000313" key="3">
    <source>
        <dbReference type="Proteomes" id="UP000782312"/>
    </source>
</evidence>
<organism evidence="2 3">
    <name type="scientific">Tectimicrobiota bacterium</name>
    <dbReference type="NCBI Taxonomy" id="2528274"/>
    <lineage>
        <taxon>Bacteria</taxon>
        <taxon>Pseudomonadati</taxon>
        <taxon>Nitrospinota/Tectimicrobiota group</taxon>
        <taxon>Candidatus Tectimicrobiota</taxon>
    </lineage>
</organism>
<name>A0A932I1G4_UNCTE</name>
<dbReference type="Pfam" id="PF13561">
    <property type="entry name" value="adh_short_C2"/>
    <property type="match status" value="1"/>
</dbReference>
<dbReference type="Gene3D" id="3.40.50.720">
    <property type="entry name" value="NAD(P)-binding Rossmann-like Domain"/>
    <property type="match status" value="1"/>
</dbReference>
<protein>
    <submittedName>
        <fullName evidence="2">SDR family oxidoreductase</fullName>
    </submittedName>
</protein>
<reference evidence="2" key="1">
    <citation type="submission" date="2020-07" db="EMBL/GenBank/DDBJ databases">
        <title>Huge and variable diversity of episymbiotic CPR bacteria and DPANN archaea in groundwater ecosystems.</title>
        <authorList>
            <person name="He C.Y."/>
            <person name="Keren R."/>
            <person name="Whittaker M."/>
            <person name="Farag I.F."/>
            <person name="Doudna J."/>
            <person name="Cate J.H.D."/>
            <person name="Banfield J.F."/>
        </authorList>
    </citation>
    <scope>NUCLEOTIDE SEQUENCE</scope>
    <source>
        <strain evidence="2">NC_groundwater_763_Ag_S-0.2um_68_21</strain>
    </source>
</reference>
<dbReference type="PRINTS" id="PR00081">
    <property type="entry name" value="GDHRDH"/>
</dbReference>